<reference evidence="3" key="1">
    <citation type="journal article" date="2019" name="Int. J. Syst. Evol. Microbiol.">
        <title>The Global Catalogue of Microorganisms (GCM) 10K type strain sequencing project: providing services to taxonomists for standard genome sequencing and annotation.</title>
        <authorList>
            <consortium name="The Broad Institute Genomics Platform"/>
            <consortium name="The Broad Institute Genome Sequencing Center for Infectious Disease"/>
            <person name="Wu L."/>
            <person name="Ma J."/>
        </authorList>
    </citation>
    <scope>NUCLEOTIDE SEQUENCE [LARGE SCALE GENOMIC DNA]</scope>
    <source>
        <strain evidence="3">CCUG 61484</strain>
    </source>
</reference>
<feature type="transmembrane region" description="Helical" evidence="1">
    <location>
        <begin position="115"/>
        <end position="136"/>
    </location>
</feature>
<sequence>MKPTSQQLNNLKDYLRKELKFRESFEEIFDHILSALEHQPEDIDFQDAVNNIINQDFGGHNKLPDIEKRIASSIADDCNKKFRNFFIEQLKTPVVFYYLPFGAAIYFVLNTLHLPPATIEGIVVAIAFCPSLLALFRNFKVGYAFGDRTGSARDKGFVFTAWFPVWLSGALILWLPKLGATFIFNVIWGGSGYIIPAIFITLGVIYNVAIIKLYNDEFKFAK</sequence>
<dbReference type="Proteomes" id="UP001597010">
    <property type="component" value="Unassembled WGS sequence"/>
</dbReference>
<evidence type="ECO:0000313" key="2">
    <source>
        <dbReference type="EMBL" id="MFD0794981.1"/>
    </source>
</evidence>
<comment type="caution">
    <text evidence="2">The sequence shown here is derived from an EMBL/GenBank/DDBJ whole genome shotgun (WGS) entry which is preliminary data.</text>
</comment>
<dbReference type="EMBL" id="JBHTHZ010000013">
    <property type="protein sequence ID" value="MFD0794981.1"/>
    <property type="molecule type" value="Genomic_DNA"/>
</dbReference>
<evidence type="ECO:0000313" key="3">
    <source>
        <dbReference type="Proteomes" id="UP001597010"/>
    </source>
</evidence>
<accession>A0ABW3AV97</accession>
<organism evidence="2 3">
    <name type="scientific">Mucilaginibacter litoreus</name>
    <dbReference type="NCBI Taxonomy" id="1048221"/>
    <lineage>
        <taxon>Bacteria</taxon>
        <taxon>Pseudomonadati</taxon>
        <taxon>Bacteroidota</taxon>
        <taxon>Sphingobacteriia</taxon>
        <taxon>Sphingobacteriales</taxon>
        <taxon>Sphingobacteriaceae</taxon>
        <taxon>Mucilaginibacter</taxon>
    </lineage>
</organism>
<evidence type="ECO:0000256" key="1">
    <source>
        <dbReference type="SAM" id="Phobius"/>
    </source>
</evidence>
<gene>
    <name evidence="2" type="ORF">ACFQZX_15270</name>
</gene>
<protein>
    <recommendedName>
        <fullName evidence="4">DUF1700 domain-containing protein</fullName>
    </recommendedName>
</protein>
<proteinExistence type="predicted"/>
<name>A0ABW3AV97_9SPHI</name>
<evidence type="ECO:0008006" key="4">
    <source>
        <dbReference type="Google" id="ProtNLM"/>
    </source>
</evidence>
<dbReference type="RefSeq" id="WP_377116917.1">
    <property type="nucleotide sequence ID" value="NZ_JBHTHZ010000013.1"/>
</dbReference>
<feature type="transmembrane region" description="Helical" evidence="1">
    <location>
        <begin position="182"/>
        <end position="209"/>
    </location>
</feature>
<feature type="transmembrane region" description="Helical" evidence="1">
    <location>
        <begin position="90"/>
        <end position="109"/>
    </location>
</feature>
<feature type="transmembrane region" description="Helical" evidence="1">
    <location>
        <begin position="157"/>
        <end position="176"/>
    </location>
</feature>
<keyword evidence="3" id="KW-1185">Reference proteome</keyword>
<keyword evidence="1" id="KW-1133">Transmembrane helix</keyword>
<keyword evidence="1" id="KW-0812">Transmembrane</keyword>
<keyword evidence="1" id="KW-0472">Membrane</keyword>